<name>A0A0U1MSU8_STAAU</name>
<feature type="transmembrane region" description="Helical" evidence="2">
    <location>
        <begin position="95"/>
        <end position="118"/>
    </location>
</feature>
<dbReference type="RefSeq" id="WP_001245897.1">
    <property type="nucleotide sequence ID" value="NZ_CP083259.1"/>
</dbReference>
<feature type="region of interest" description="Disordered" evidence="1">
    <location>
        <begin position="140"/>
        <end position="212"/>
    </location>
</feature>
<feature type="compositionally biased region" description="Basic and acidic residues" evidence="1">
    <location>
        <begin position="182"/>
        <end position="195"/>
    </location>
</feature>
<evidence type="ECO:0000256" key="1">
    <source>
        <dbReference type="SAM" id="MobiDB-lite"/>
    </source>
</evidence>
<feature type="compositionally biased region" description="Basic and acidic residues" evidence="1">
    <location>
        <begin position="202"/>
        <end position="212"/>
    </location>
</feature>
<accession>A0A0U1MSU8</accession>
<feature type="compositionally biased region" description="Basic and acidic residues" evidence="1">
    <location>
        <begin position="149"/>
        <end position="169"/>
    </location>
</feature>
<keyword evidence="2" id="KW-0472">Membrane</keyword>
<dbReference type="Proteomes" id="UP000039437">
    <property type="component" value="Unassembled WGS sequence"/>
</dbReference>
<evidence type="ECO:0000313" key="3">
    <source>
        <dbReference type="EMBL" id="CRI17585.1"/>
    </source>
</evidence>
<evidence type="ECO:0000256" key="2">
    <source>
        <dbReference type="SAM" id="Phobius"/>
    </source>
</evidence>
<keyword evidence="2" id="KW-1133">Transmembrane helix</keyword>
<keyword evidence="2" id="KW-0812">Transmembrane</keyword>
<reference evidence="3 4" key="1">
    <citation type="submission" date="2015-04" db="EMBL/GenBank/DDBJ databases">
        <authorList>
            <person name="Syromyatnikov M.Y."/>
            <person name="Popov V.N."/>
        </authorList>
    </citation>
    <scope>NUCLEOTIDE SEQUENCE [LARGE SCALE GENOMIC DNA]</scope>
    <source>
        <strain evidence="3 4">AH1</strain>
    </source>
</reference>
<organism evidence="3 4">
    <name type="scientific">Staphylococcus aureus</name>
    <dbReference type="NCBI Taxonomy" id="1280"/>
    <lineage>
        <taxon>Bacteria</taxon>
        <taxon>Bacillati</taxon>
        <taxon>Bacillota</taxon>
        <taxon>Bacilli</taxon>
        <taxon>Bacillales</taxon>
        <taxon>Staphylococcaceae</taxon>
        <taxon>Staphylococcus</taxon>
    </lineage>
</organism>
<dbReference type="PATRIC" id="fig|1280.3385.peg.1027"/>
<dbReference type="AlphaFoldDB" id="A0A0U1MSU8"/>
<feature type="transmembrane region" description="Helical" evidence="2">
    <location>
        <begin position="21"/>
        <end position="50"/>
    </location>
</feature>
<gene>
    <name evidence="3" type="ORF">BN1321_40049</name>
</gene>
<proteinExistence type="predicted"/>
<dbReference type="EMBL" id="CVOQ01000034">
    <property type="protein sequence ID" value="CRI17585.1"/>
    <property type="molecule type" value="Genomic_DNA"/>
</dbReference>
<protein>
    <submittedName>
        <fullName evidence="3">Uncharacterized protein</fullName>
    </submittedName>
</protein>
<sequence length="212" mass="23401">MRNRHGKNVEKSIIKIGLYFQIAYIVLMAITLCGFVICYGVIFGLFYLLSGSTADYLIVTIVISAIISIFVIILSIVPVIVLASDLFKERISKGVILIVLAIIALVLCNFVSAILWFVSAISILGRKKLVSTADTTTIQKSKGNANQASHKDACKKELDSQDMMEHPEFKNPTTKNLEGLNEEIHKDEATTKVDSDNTDPPIESKDHVSKKD</sequence>
<evidence type="ECO:0000313" key="4">
    <source>
        <dbReference type="Proteomes" id="UP000039437"/>
    </source>
</evidence>
<feature type="transmembrane region" description="Helical" evidence="2">
    <location>
        <begin position="56"/>
        <end position="83"/>
    </location>
</feature>